<name>A0AA40LKR4_CNENI</name>
<reference evidence="4" key="1">
    <citation type="submission" date="2023-06" db="EMBL/GenBank/DDBJ databases">
        <title>Reference genome for the Northern bat (Eptesicus nilssonii), a most northern bat species.</title>
        <authorList>
            <person name="Laine V.N."/>
            <person name="Pulliainen A.T."/>
            <person name="Lilley T.M."/>
        </authorList>
    </citation>
    <scope>NUCLEOTIDE SEQUENCE</scope>
    <source>
        <strain evidence="4">BLF_Eptnil</strain>
        <tissue evidence="4">Kidney</tissue>
    </source>
</reference>
<dbReference type="GO" id="GO:0002080">
    <property type="term" value="C:acrosomal membrane"/>
    <property type="evidence" value="ECO:0007669"/>
    <property type="project" value="TreeGrafter"/>
</dbReference>
<feature type="coiled-coil region" evidence="1">
    <location>
        <begin position="953"/>
        <end position="1049"/>
    </location>
</feature>
<evidence type="ECO:0008006" key="6">
    <source>
        <dbReference type="Google" id="ProtNLM"/>
    </source>
</evidence>
<accession>A0AA40LKR4</accession>
<dbReference type="GO" id="GO:0007338">
    <property type="term" value="P:single fertilization"/>
    <property type="evidence" value="ECO:0007669"/>
    <property type="project" value="TreeGrafter"/>
</dbReference>
<evidence type="ECO:0000313" key="4">
    <source>
        <dbReference type="EMBL" id="KAK1335159.1"/>
    </source>
</evidence>
<feature type="region of interest" description="Disordered" evidence="2">
    <location>
        <begin position="1"/>
        <end position="22"/>
    </location>
</feature>
<keyword evidence="3" id="KW-0812">Transmembrane</keyword>
<dbReference type="PANTHER" id="PTHR15715">
    <property type="entry name" value="CENTROSOMAL PROTEIN OF 170 KDA"/>
    <property type="match status" value="1"/>
</dbReference>
<sequence length="1271" mass="145610">MEAAAGAGAGAASWSCPGPAPPLSLLAGSTVTTVGSYEVSEGCERKKGQRWGSLERRGMQAMEGEVLLPALYEEEEEEEEEVEEVEEEEEQVQKGGGMGSLSLGKHRGLSLTETELEELRAQVLQLVAELEETRELAGQHEDDSLELQGSQADAGSQPMRIPLMLALSHCRAPGGERGQCPAGRGVTKQIQQLQGELRNLREEISLLEREKECELKEIERELHLAQAEIRNLRQAADDSATEHESDIASLQGDLCRMQTELDDLERIRNEYELEITSLRAEMEMKNSDSSNSYTLSDFSELQEELQQLRERYRFLNEEYRVLQESNSSLTGQLADLESERTRRATEKWLESQTLRSLMSTECQTVEMDFLEPHPETHSLRQKLLGAEEQICDMQSKCKELCCELQELHHHRQTSEEEQRRLQRELKCAQNEVLRFQTSQHATQNEELKTRLCALQHKYDASQDEQTELLKVQLQLQAELRQLKVMKPTAIESQSEKELLCRLHKLQLQYENLSSEKDNLMDMQQQLREDLRYQEAEVQRLRDIEGYFQESNEKNAEMQSQLEAMKQLYQNSQEELERQKHMYDRLEQDFLLCQQELIQLRTTQAISEDKRECANKCDALLSRLTELQEKYKASQKEMGQLQMEQCELLEDQRRLQEEQGQLQEDLHRLTFPVPKAGLLQKSYELLTKLQDLYELQLLYQGMQEEQKQLIHNQESVLKEQLELHKELHLFKESHFQEVLENPEGSKSLKSSKYVHDKEGCSSDCSVRVTMLSPTHSRQSKMIASHMQTLQDLYEASQTEQELQQQEHGRLLEERKRLQADLQLCLEEMQLLQARSPSIKTSLESYRKSYGSSIDCSESFGSNQPSEENFLKSYDSGTSTTETCLKSYRTSSSSSVVTIKNGGGSSDTCYKSYASSTDGEPAEPEDVESFDDMVAEVLVKLQGVQAMYQLSQEEHIRLQERMGTLLDQQKELKEELDACEKEFKECCECLGKPAAAPCDKNEIRELQAKLRELQLQYQASMDEQGRLLAEQEQLEGQLQCCQEELRQLKEKRSSVTNGKNANKNVNKNANGVKNKKVSKASLGSSESRQNVDVVLYYKASNPDPDDLPNLPDLPKEEKKMEENREETEEEPKEEARDELVSEPPAPVEMKATEDAEEGFEESQDQEGKEEDNRDEEDNNPRPETSEENPLKISESRKFICTAIPCPQPPHLLLASCRPGDHIGFALVLVGRDVVLTQNMFGMWKPMVFLALAAVALYVLPNMRHQEAEFCLME</sequence>
<feature type="compositionally biased region" description="Acidic residues" evidence="2">
    <location>
        <begin position="72"/>
        <end position="90"/>
    </location>
</feature>
<feature type="coiled-coil region" evidence="1">
    <location>
        <begin position="404"/>
        <end position="438"/>
    </location>
</feature>
<feature type="coiled-coil region" evidence="1">
    <location>
        <begin position="495"/>
        <end position="643"/>
    </location>
</feature>
<keyword evidence="3" id="KW-1133">Transmembrane helix</keyword>
<dbReference type="Proteomes" id="UP001177744">
    <property type="component" value="Unassembled WGS sequence"/>
</dbReference>
<dbReference type="InterPro" id="IPR051176">
    <property type="entry name" value="Cent_Immune-Sig_Mod"/>
</dbReference>
<evidence type="ECO:0000256" key="3">
    <source>
        <dbReference type="SAM" id="Phobius"/>
    </source>
</evidence>
<protein>
    <recommendedName>
        <fullName evidence="6">Coiled-coil domain containing 136</fullName>
    </recommendedName>
</protein>
<comment type="caution">
    <text evidence="4">The sequence shown here is derived from an EMBL/GenBank/DDBJ whole genome shotgun (WGS) entry which is preliminary data.</text>
</comment>
<keyword evidence="3" id="KW-0472">Membrane</keyword>
<feature type="compositionally biased region" description="Basic and acidic residues" evidence="2">
    <location>
        <begin position="1111"/>
        <end position="1120"/>
    </location>
</feature>
<evidence type="ECO:0000256" key="1">
    <source>
        <dbReference type="SAM" id="Coils"/>
    </source>
</evidence>
<proteinExistence type="predicted"/>
<feature type="region of interest" description="Disordered" evidence="2">
    <location>
        <begin position="71"/>
        <end position="103"/>
    </location>
</feature>
<feature type="transmembrane region" description="Helical" evidence="3">
    <location>
        <begin position="1238"/>
        <end position="1257"/>
    </location>
</feature>
<evidence type="ECO:0000256" key="2">
    <source>
        <dbReference type="SAM" id="MobiDB-lite"/>
    </source>
</evidence>
<dbReference type="GO" id="GO:0001675">
    <property type="term" value="P:acrosome assembly"/>
    <property type="evidence" value="ECO:0007669"/>
    <property type="project" value="TreeGrafter"/>
</dbReference>
<feature type="compositionally biased region" description="Acidic residues" evidence="2">
    <location>
        <begin position="1121"/>
        <end position="1130"/>
    </location>
</feature>
<dbReference type="EMBL" id="JAULJE010000014">
    <property type="protein sequence ID" value="KAK1335159.1"/>
    <property type="molecule type" value="Genomic_DNA"/>
</dbReference>
<keyword evidence="5" id="KW-1185">Reference proteome</keyword>
<feature type="compositionally biased region" description="Acidic residues" evidence="2">
    <location>
        <begin position="1152"/>
        <end position="1175"/>
    </location>
</feature>
<dbReference type="Gene3D" id="1.10.287.1490">
    <property type="match status" value="1"/>
</dbReference>
<dbReference type="AlphaFoldDB" id="A0AA40LKR4"/>
<evidence type="ECO:0000313" key="5">
    <source>
        <dbReference type="Proteomes" id="UP001177744"/>
    </source>
</evidence>
<feature type="coiled-coil region" evidence="1">
    <location>
        <begin position="183"/>
        <end position="339"/>
    </location>
</feature>
<feature type="region of interest" description="Disordered" evidence="2">
    <location>
        <begin position="1049"/>
        <end position="1190"/>
    </location>
</feature>
<feature type="compositionally biased region" description="Low complexity" evidence="2">
    <location>
        <begin position="1055"/>
        <end position="1070"/>
    </location>
</feature>
<gene>
    <name evidence="4" type="ORF">QTO34_004739</name>
</gene>
<dbReference type="PANTHER" id="PTHR15715:SF26">
    <property type="entry name" value="COILED-COIL DOMAIN-CONTAINING PROTEIN 136"/>
    <property type="match status" value="1"/>
</dbReference>
<keyword evidence="1" id="KW-0175">Coiled coil</keyword>
<organism evidence="4 5">
    <name type="scientific">Cnephaeus nilssonii</name>
    <name type="common">Northern bat</name>
    <name type="synonym">Eptesicus nilssonii</name>
    <dbReference type="NCBI Taxonomy" id="3371016"/>
    <lineage>
        <taxon>Eukaryota</taxon>
        <taxon>Metazoa</taxon>
        <taxon>Chordata</taxon>
        <taxon>Craniata</taxon>
        <taxon>Vertebrata</taxon>
        <taxon>Euteleostomi</taxon>
        <taxon>Mammalia</taxon>
        <taxon>Eutheria</taxon>
        <taxon>Laurasiatheria</taxon>
        <taxon>Chiroptera</taxon>
        <taxon>Yangochiroptera</taxon>
        <taxon>Vespertilionidae</taxon>
        <taxon>Cnephaeus</taxon>
    </lineage>
</organism>